<dbReference type="Proteomes" id="UP000075883">
    <property type="component" value="Unassembled WGS sequence"/>
</dbReference>
<feature type="compositionally biased region" description="Pro residues" evidence="1">
    <location>
        <begin position="96"/>
        <end position="127"/>
    </location>
</feature>
<protein>
    <submittedName>
        <fullName evidence="2">Uncharacterized protein</fullName>
    </submittedName>
</protein>
<organism evidence="2 3">
    <name type="scientific">Anopheles culicifacies</name>
    <dbReference type="NCBI Taxonomy" id="139723"/>
    <lineage>
        <taxon>Eukaryota</taxon>
        <taxon>Metazoa</taxon>
        <taxon>Ecdysozoa</taxon>
        <taxon>Arthropoda</taxon>
        <taxon>Hexapoda</taxon>
        <taxon>Insecta</taxon>
        <taxon>Pterygota</taxon>
        <taxon>Neoptera</taxon>
        <taxon>Endopterygota</taxon>
        <taxon>Diptera</taxon>
        <taxon>Nematocera</taxon>
        <taxon>Culicoidea</taxon>
        <taxon>Culicidae</taxon>
        <taxon>Anophelinae</taxon>
        <taxon>Anopheles</taxon>
        <taxon>culicifacies species complex</taxon>
    </lineage>
</organism>
<dbReference type="AlphaFoldDB" id="A0A182MSP6"/>
<evidence type="ECO:0000256" key="1">
    <source>
        <dbReference type="SAM" id="MobiDB-lite"/>
    </source>
</evidence>
<accession>A0A182MSP6</accession>
<feature type="compositionally biased region" description="Pro residues" evidence="1">
    <location>
        <begin position="58"/>
        <end position="89"/>
    </location>
</feature>
<proteinExistence type="predicted"/>
<keyword evidence="3" id="KW-1185">Reference proteome</keyword>
<dbReference type="EnsemblMetazoa" id="ACUA025347-RA">
    <property type="protein sequence ID" value="ACUA025347-PA"/>
    <property type="gene ID" value="ACUA025347"/>
</dbReference>
<dbReference type="PRINTS" id="PR01217">
    <property type="entry name" value="PRICHEXTENSN"/>
</dbReference>
<evidence type="ECO:0000313" key="2">
    <source>
        <dbReference type="EnsemblMetazoa" id="ACUA025347-PA"/>
    </source>
</evidence>
<reference evidence="2" key="2">
    <citation type="submission" date="2020-05" db="UniProtKB">
        <authorList>
            <consortium name="EnsemblMetazoa"/>
        </authorList>
    </citation>
    <scope>IDENTIFICATION</scope>
    <source>
        <strain evidence="2">A-37</strain>
    </source>
</reference>
<sequence length="133" mass="13853">MCAHYCEITHQVKGPRKYYYNCSTNLVSWSGREVSPALPLPPGPIIPTPCARSCCTPPALPTPTTLPPPPPTPPRPPTTPTTPPIPPPTAIAFTGPPTPTTPTPTTLPPPDPGIPTLPTPPPPPPTMPTTLVG</sequence>
<reference evidence="3" key="1">
    <citation type="submission" date="2013-09" db="EMBL/GenBank/DDBJ databases">
        <title>The Genome Sequence of Anopheles culicifacies species A.</title>
        <authorList>
            <consortium name="The Broad Institute Genomics Platform"/>
            <person name="Neafsey D.E."/>
            <person name="Besansky N."/>
            <person name="Howell P."/>
            <person name="Walton C."/>
            <person name="Young S.K."/>
            <person name="Zeng Q."/>
            <person name="Gargeya S."/>
            <person name="Fitzgerald M."/>
            <person name="Haas B."/>
            <person name="Abouelleil A."/>
            <person name="Allen A.W."/>
            <person name="Alvarado L."/>
            <person name="Arachchi H.M."/>
            <person name="Berlin A.M."/>
            <person name="Chapman S.B."/>
            <person name="Gainer-Dewar J."/>
            <person name="Goldberg J."/>
            <person name="Griggs A."/>
            <person name="Gujja S."/>
            <person name="Hansen M."/>
            <person name="Howarth C."/>
            <person name="Imamovic A."/>
            <person name="Ireland A."/>
            <person name="Larimer J."/>
            <person name="McCowan C."/>
            <person name="Murphy C."/>
            <person name="Pearson M."/>
            <person name="Poon T.W."/>
            <person name="Priest M."/>
            <person name="Roberts A."/>
            <person name="Saif S."/>
            <person name="Shea T."/>
            <person name="Sisk P."/>
            <person name="Sykes S."/>
            <person name="Wortman J."/>
            <person name="Nusbaum C."/>
            <person name="Birren B."/>
        </authorList>
    </citation>
    <scope>NUCLEOTIDE SEQUENCE [LARGE SCALE GENOMIC DNA]</scope>
    <source>
        <strain evidence="3">A-37</strain>
    </source>
</reference>
<dbReference type="VEuPathDB" id="VectorBase:ACUA025347"/>
<dbReference type="EMBL" id="AXCM01002351">
    <property type="status" value="NOT_ANNOTATED_CDS"/>
    <property type="molecule type" value="Genomic_DNA"/>
</dbReference>
<name>A0A182MSP6_9DIPT</name>
<evidence type="ECO:0000313" key="3">
    <source>
        <dbReference type="Proteomes" id="UP000075883"/>
    </source>
</evidence>
<feature type="region of interest" description="Disordered" evidence="1">
    <location>
        <begin position="57"/>
        <end position="133"/>
    </location>
</feature>